<proteinExistence type="inferred from homology"/>
<dbReference type="InterPro" id="IPR000668">
    <property type="entry name" value="Peptidase_C1A_C"/>
</dbReference>
<dbReference type="SMART" id="SM00848">
    <property type="entry name" value="Inhibitor_I29"/>
    <property type="match status" value="1"/>
</dbReference>
<evidence type="ECO:0000256" key="8">
    <source>
        <dbReference type="ARBA" id="ARBA00023157"/>
    </source>
</evidence>
<evidence type="ECO:0000256" key="7">
    <source>
        <dbReference type="ARBA" id="ARBA00023145"/>
    </source>
</evidence>
<protein>
    <submittedName>
        <fullName evidence="13">Cysteine proteinase, putative</fullName>
    </submittedName>
</protein>
<dbReference type="Proteomes" id="UP000220158">
    <property type="component" value="Chromosome 9"/>
</dbReference>
<keyword evidence="14" id="KW-1185">Reference proteome</keyword>
<sequence length="484" mass="56502">MEYHMQYSPNEEIKHEKEVFVEKPLEKKIIKKKKSLFVILSVSIFSLFTLIIIYFNKERNKNDNLKGDPNEVINDDYLITTLLKSKNGKKIFLSKLEELISIYDKNNLNDDNKSESDEYKRNVNDRNDNAYKKKEGNLKIAKKEDSVNLYDVRFLMSNLEVVNSFYLFLKENNKRYDTSNEMQEKFLIFSQNHKKIEEHNRKDSLYKKRMNQFGDMPFEEFEKKYLNLKRFDLKKDIDNISGLSSYDDIIDQYKKEYEDFNLTKFDWREHNGVTPAKDQQNCGSCWAFSTVGGIESQYLIRKNERISLSEQQLVDCSDKNLGCTGGYIPLAYEYVVNNGGLCTSKEYPYVDTKPESCYKAKCEKKHTIKTFVSVPENSFKEAITFLGPISVSIAATDDFSFYGSGIYNGKCAYEVNHAVILVGFGMEEIYNSSLNKNENVYYYIIKNSWGESWGEKGFMRIETNEKGTQRKCLLGKDAYVPLID</sequence>
<comment type="similarity">
    <text evidence="2">Belongs to the peptidase C1 family.</text>
</comment>
<keyword evidence="8" id="KW-1015">Disulfide bond</keyword>
<dbReference type="InterPro" id="IPR000169">
    <property type="entry name" value="Pept_cys_AS"/>
</dbReference>
<dbReference type="Pfam" id="PF08246">
    <property type="entry name" value="Inhibitor_I29"/>
    <property type="match status" value="1"/>
</dbReference>
<organism evidence="13 14">
    <name type="scientific">Plasmodium relictum</name>
    <dbReference type="NCBI Taxonomy" id="85471"/>
    <lineage>
        <taxon>Eukaryota</taxon>
        <taxon>Sar</taxon>
        <taxon>Alveolata</taxon>
        <taxon>Apicomplexa</taxon>
        <taxon>Aconoidasida</taxon>
        <taxon>Haemosporida</taxon>
        <taxon>Plasmodiidae</taxon>
        <taxon>Plasmodium</taxon>
        <taxon>Plasmodium (Haemamoeba)</taxon>
    </lineage>
</organism>
<dbReference type="EMBL" id="LN835304">
    <property type="protein sequence ID" value="CRH00023.1"/>
    <property type="molecule type" value="Genomic_DNA"/>
</dbReference>
<dbReference type="GO" id="GO:0008234">
    <property type="term" value="F:cysteine-type peptidase activity"/>
    <property type="evidence" value="ECO:0007669"/>
    <property type="project" value="InterPro"/>
</dbReference>
<dbReference type="KEGG" id="prel:PRELSG_0912300"/>
<dbReference type="OrthoDB" id="190265at2759"/>
<feature type="domain" description="Cathepsin propeptide inhibitor" evidence="12">
    <location>
        <begin position="165"/>
        <end position="221"/>
    </location>
</feature>
<evidence type="ECO:0000313" key="13">
    <source>
        <dbReference type="EMBL" id="CRH00023.1"/>
    </source>
</evidence>
<name>A0A1J1H533_PLARL</name>
<accession>A0A1J1H533</accession>
<dbReference type="GO" id="GO:0006508">
    <property type="term" value="P:proteolysis"/>
    <property type="evidence" value="ECO:0007669"/>
    <property type="project" value="InterPro"/>
</dbReference>
<feature type="transmembrane region" description="Helical" evidence="10">
    <location>
        <begin position="36"/>
        <end position="55"/>
    </location>
</feature>
<keyword evidence="3 10" id="KW-0812">Transmembrane</keyword>
<evidence type="ECO:0000256" key="3">
    <source>
        <dbReference type="ARBA" id="ARBA00022692"/>
    </source>
</evidence>
<evidence type="ECO:0000256" key="10">
    <source>
        <dbReference type="SAM" id="Phobius"/>
    </source>
</evidence>
<gene>
    <name evidence="13" type="ORF">PRELSG_0912300</name>
</gene>
<reference evidence="13 14" key="1">
    <citation type="submission" date="2015-04" db="EMBL/GenBank/DDBJ databases">
        <authorList>
            <consortium name="Pathogen Informatics"/>
        </authorList>
    </citation>
    <scope>NUCLEOTIDE SEQUENCE [LARGE SCALE GENOMIC DNA]</scope>
    <source>
        <strain evidence="13 14">SGS1</strain>
    </source>
</reference>
<keyword evidence="7" id="KW-0865">Zymogen</keyword>
<dbReference type="InterPro" id="IPR039417">
    <property type="entry name" value="Peptidase_C1A_papain-like"/>
</dbReference>
<evidence type="ECO:0000259" key="11">
    <source>
        <dbReference type="SMART" id="SM00645"/>
    </source>
</evidence>
<evidence type="ECO:0000256" key="1">
    <source>
        <dbReference type="ARBA" id="ARBA00004606"/>
    </source>
</evidence>
<dbReference type="GO" id="GO:0016020">
    <property type="term" value="C:membrane"/>
    <property type="evidence" value="ECO:0007669"/>
    <property type="project" value="UniProtKB-SubCell"/>
</dbReference>
<dbReference type="InterPro" id="IPR013128">
    <property type="entry name" value="Peptidase_C1A"/>
</dbReference>
<dbReference type="SUPFAM" id="SSF54001">
    <property type="entry name" value="Cysteine proteinases"/>
    <property type="match status" value="1"/>
</dbReference>
<evidence type="ECO:0000313" key="14">
    <source>
        <dbReference type="Proteomes" id="UP000220158"/>
    </source>
</evidence>
<dbReference type="AlphaFoldDB" id="A0A1J1H533"/>
<comment type="subcellular location">
    <subcellularLocation>
        <location evidence="1">Membrane</location>
        <topology evidence="1">Single-pass type II membrane protein</topology>
    </subcellularLocation>
</comment>
<dbReference type="CDD" id="cd02248">
    <property type="entry name" value="Peptidase_C1A"/>
    <property type="match status" value="1"/>
</dbReference>
<dbReference type="OMA" id="YPYHARD"/>
<keyword evidence="4" id="KW-0735">Signal-anchor</keyword>
<keyword evidence="9" id="KW-0325">Glycoprotein</keyword>
<dbReference type="PANTHER" id="PTHR12411">
    <property type="entry name" value="CYSTEINE PROTEASE FAMILY C1-RELATED"/>
    <property type="match status" value="1"/>
</dbReference>
<dbReference type="GeneID" id="39736135"/>
<evidence type="ECO:0000256" key="6">
    <source>
        <dbReference type="ARBA" id="ARBA00023136"/>
    </source>
</evidence>
<dbReference type="VEuPathDB" id="PlasmoDB:PRELSG_0912300"/>
<dbReference type="Gene3D" id="3.90.70.10">
    <property type="entry name" value="Cysteine proteinases"/>
    <property type="match status" value="1"/>
</dbReference>
<evidence type="ECO:0000256" key="2">
    <source>
        <dbReference type="ARBA" id="ARBA00008455"/>
    </source>
</evidence>
<dbReference type="InterPro" id="IPR038765">
    <property type="entry name" value="Papain-like_cys_pep_sf"/>
</dbReference>
<dbReference type="SMART" id="SM00645">
    <property type="entry name" value="Pept_C1"/>
    <property type="match status" value="1"/>
</dbReference>
<dbReference type="Gene3D" id="1.10.287.2250">
    <property type="match status" value="1"/>
</dbReference>
<dbReference type="PRINTS" id="PR00705">
    <property type="entry name" value="PAPAIN"/>
</dbReference>
<dbReference type="RefSeq" id="XP_028533028.1">
    <property type="nucleotide sequence ID" value="XM_028676550.1"/>
</dbReference>
<evidence type="ECO:0000256" key="4">
    <source>
        <dbReference type="ARBA" id="ARBA00022968"/>
    </source>
</evidence>
<dbReference type="Pfam" id="PF00112">
    <property type="entry name" value="Peptidase_C1"/>
    <property type="match status" value="1"/>
</dbReference>
<keyword evidence="6 10" id="KW-0472">Membrane</keyword>
<dbReference type="InterPro" id="IPR013201">
    <property type="entry name" value="Prot_inhib_I29"/>
</dbReference>
<dbReference type="PROSITE" id="PS00139">
    <property type="entry name" value="THIOL_PROTEASE_CYS"/>
    <property type="match status" value="1"/>
</dbReference>
<evidence type="ECO:0000256" key="5">
    <source>
        <dbReference type="ARBA" id="ARBA00022989"/>
    </source>
</evidence>
<keyword evidence="5 10" id="KW-1133">Transmembrane helix</keyword>
<evidence type="ECO:0000256" key="9">
    <source>
        <dbReference type="ARBA" id="ARBA00023180"/>
    </source>
</evidence>
<feature type="domain" description="Peptidase C1A papain C-terminal" evidence="11">
    <location>
        <begin position="261"/>
        <end position="482"/>
    </location>
</feature>
<evidence type="ECO:0000259" key="12">
    <source>
        <dbReference type="SMART" id="SM00848"/>
    </source>
</evidence>